<protein>
    <recommendedName>
        <fullName evidence="2">Flagellar motor switch protein FliN-like C-terminal domain-containing protein</fullName>
    </recommendedName>
</protein>
<dbReference type="Proteomes" id="UP000193017">
    <property type="component" value="Chromosome"/>
</dbReference>
<evidence type="ECO:0000259" key="2">
    <source>
        <dbReference type="Pfam" id="PF01052"/>
    </source>
</evidence>
<evidence type="ECO:0000313" key="4">
    <source>
        <dbReference type="Proteomes" id="UP000193017"/>
    </source>
</evidence>
<sequence>MAVQDRQGAAPSTGSVLLRHVAAQRARSAAQEGPKGAEPPAPGPRTPDRAIAGAIARAAERIHGLPLFFDRVTIGQAVVAEFGELLPEHALIAVVQGAADSLGAVAICPGLLTSLIEMQALGRISPRPAAPRRPTRTDAAICTDFVNACLAEIGAELVLHPGFDGMEGYCYASFLDDPRPLALMLEDVGYRLVTVALRAGSAGQRDGRMIFLMPAAAARPAAAITAPAGHDQAPPPAGEGMGLLAEAMQNVPIELSGILCRRQITLGELQALAPGDSIALPPGALDGATLETATGQTLFRGRLGVLAGRHALRISAHQAQSGDDKAADGPPGDPAVASGAAAAAAVPPAAQPRTGAWPNDEPGAPAPLPEPGAAFEEPARNPAAAVSGALGEAMAATPERPPVAMPGR</sequence>
<dbReference type="STRING" id="1945662.B0A89_02410"/>
<dbReference type="InterPro" id="IPR001543">
    <property type="entry name" value="FliN-like_C"/>
</dbReference>
<dbReference type="Gene3D" id="2.30.330.10">
    <property type="entry name" value="SpoA-like"/>
    <property type="match status" value="1"/>
</dbReference>
<feature type="compositionally biased region" description="Pro residues" evidence="1">
    <location>
        <begin position="399"/>
        <end position="408"/>
    </location>
</feature>
<dbReference type="KEGG" id="pcon:B0A89_02410"/>
<dbReference type="InterPro" id="IPR036429">
    <property type="entry name" value="SpoA-like_sf"/>
</dbReference>
<feature type="region of interest" description="Disordered" evidence="1">
    <location>
        <begin position="27"/>
        <end position="48"/>
    </location>
</feature>
<proteinExistence type="predicted"/>
<dbReference type="OrthoDB" id="7824563at2"/>
<reference evidence="3 4" key="1">
    <citation type="submission" date="2017-03" db="EMBL/GenBank/DDBJ databases">
        <title>Genome sequence of Paracoccus contaminans isolated from a water microcosm.</title>
        <authorList>
            <person name="Aurass P."/>
            <person name="Karste S."/>
            <person name="Trost E."/>
            <person name="Glaeser S.P."/>
            <person name="Kaempfer P."/>
            <person name="Flieger A."/>
        </authorList>
    </citation>
    <scope>NUCLEOTIDE SEQUENCE [LARGE SCALE GENOMIC DNA]</scope>
    <source>
        <strain evidence="4">RKI 16-01929T\LMG 29738T\CCM 8701T\CIP 111112T</strain>
    </source>
</reference>
<feature type="region of interest" description="Disordered" evidence="1">
    <location>
        <begin position="316"/>
        <end position="408"/>
    </location>
</feature>
<dbReference type="EMBL" id="CP020612">
    <property type="protein sequence ID" value="ARJ68661.1"/>
    <property type="molecule type" value="Genomic_DNA"/>
</dbReference>
<dbReference type="SUPFAM" id="SSF101801">
    <property type="entry name" value="Surface presentation of antigens (SPOA)"/>
    <property type="match status" value="1"/>
</dbReference>
<feature type="domain" description="Flagellar motor switch protein FliN-like C-terminal" evidence="2">
    <location>
        <begin position="247"/>
        <end position="315"/>
    </location>
</feature>
<dbReference type="AlphaFoldDB" id="A0A1W6CUY4"/>
<evidence type="ECO:0000256" key="1">
    <source>
        <dbReference type="SAM" id="MobiDB-lite"/>
    </source>
</evidence>
<accession>A0A1W6CUY4</accession>
<dbReference type="RefSeq" id="WP_085376776.1">
    <property type="nucleotide sequence ID" value="NZ_CP020612.1"/>
</dbReference>
<gene>
    <name evidence="3" type="ORF">B0A89_02410</name>
</gene>
<keyword evidence="4" id="KW-1185">Reference proteome</keyword>
<dbReference type="Pfam" id="PF01052">
    <property type="entry name" value="FliMN_C"/>
    <property type="match status" value="1"/>
</dbReference>
<evidence type="ECO:0000313" key="3">
    <source>
        <dbReference type="EMBL" id="ARJ68661.1"/>
    </source>
</evidence>
<feature type="compositionally biased region" description="Low complexity" evidence="1">
    <location>
        <begin position="328"/>
        <end position="348"/>
    </location>
</feature>
<organism evidence="3 4">
    <name type="scientific">Paracoccus contaminans</name>
    <dbReference type="NCBI Taxonomy" id="1945662"/>
    <lineage>
        <taxon>Bacteria</taxon>
        <taxon>Pseudomonadati</taxon>
        <taxon>Pseudomonadota</taxon>
        <taxon>Alphaproteobacteria</taxon>
        <taxon>Rhodobacterales</taxon>
        <taxon>Paracoccaceae</taxon>
        <taxon>Paracoccus</taxon>
    </lineage>
</organism>
<name>A0A1W6CUY4_9RHOB</name>